<comment type="subunit">
    <text evidence="1">Monomer.</text>
</comment>
<dbReference type="GO" id="GO:0048675">
    <property type="term" value="P:axon extension"/>
    <property type="evidence" value="ECO:0007669"/>
    <property type="project" value="UniProtKB-ARBA"/>
</dbReference>
<feature type="compositionally biased region" description="Polar residues" evidence="10">
    <location>
        <begin position="11"/>
        <end position="22"/>
    </location>
</feature>
<evidence type="ECO:0000256" key="1">
    <source>
        <dbReference type="ARBA" id="ARBA00011245"/>
    </source>
</evidence>
<feature type="binding site" evidence="8">
    <location>
        <position position="682"/>
    </location>
    <ligand>
        <name>Zn(2+)</name>
        <dbReference type="ChEBI" id="CHEBI:29105"/>
        <label>2</label>
    </ligand>
</feature>
<feature type="domain" description="PDEase" evidence="11">
    <location>
        <begin position="565"/>
        <end position="894"/>
    </location>
</feature>
<dbReference type="PRINTS" id="PR00387">
    <property type="entry name" value="PDIESTERASE1"/>
</dbReference>
<comment type="caution">
    <text evidence="12">The sequence shown here is derived from an EMBL/GenBank/DDBJ whole genome shotgun (WGS) entry which is preliminary data.</text>
</comment>
<protein>
    <recommendedName>
        <fullName evidence="9">Phosphodiesterase</fullName>
        <ecNumber evidence="9">3.1.4.-</ecNumber>
    </recommendedName>
</protein>
<feature type="binding site" evidence="8">
    <location>
        <position position="645"/>
    </location>
    <ligand>
        <name>Zn(2+)</name>
        <dbReference type="ChEBI" id="CHEBI:29105"/>
        <label>1</label>
    </ligand>
</feature>
<dbReference type="PROSITE" id="PS00126">
    <property type="entry name" value="PDEASE_I_1"/>
    <property type="match status" value="1"/>
</dbReference>
<sequence>MKEPEKDKMLTKSNDSTDSNGMSEDKSNDETTQSVAQIHVTSSSNYDNDINPDGSSKLTSHISRIFLVSRCSPQSSSSTEDYEPETKHLPGASLGVNGVHQVAARSMESLRHSRNFLSADERYEDSRSLESLTTTRVATGSSSSTTGLLISPVTKTSHQQHHHHHHHHQYRSFLSCSSTSSSSSISGRRRTGLTTESRSSENLMRREESLNAEVRRGLYANTALERKAPRLHLSLPQDDHDYTGGSGPPGVFSLTSPGGSDRKIHILSPHSPLPFADLQHQYSVQSLKSRRSKAHVLPRLVLPRSESDVFLHFDVENGGSALDGAAGGGAASPSAGLVLQTLPQRRESFLYRSDSDFEMSPKSMSRNSSIASESHGEDLIVTPFAQILASLRSVRNNFLSLTNVPTNKSRRSSGAQGSNTPQPRVLPPGDESYMKLAVETMEELDWCLDQLETIQTHRSVSDMASLKFKRMLNKELSHFSESSKSGNQISEYICSTFLDKQQELDLPSLRIDDVVAAVVSGDGKSSKKKDRTQRGPAAMSHISGVKRPLTHTNSFTGERVPLYGVETPQEEQLGKVLSDIDKWGIDIFRIAELSNNRPLTCVAYTSFQSRDLLKSLAIPPKTFVTFMMTLEDHYVKDNPFHNSLHAADVTQSTHTLLNTPALESVFTPLEITAALFAATIHDVDHPGLTNQFLINSSSELALMYNDESVLENHHLAVAFKLLQNEGCDIFVNMNKKQRQTLRKMVIDMVLSTDMSKHMSLLADLKTMVETKKVAGSGVLLLDNYTDRIQVLENLVHCADLSNPTKPLPLYRKWVSLLMEEFFLQGDREREQNMDISPMCDRHSATIEKSQVGFIDYIVHPLWETWADLVHPDAQEILDTLEENRDWYQSMIPPSPPSDDQQGSEPHSERIHFQVTLEEGDESGENLEDSGSEAEGEGDEASADAGM</sequence>
<dbReference type="InterPro" id="IPR023088">
    <property type="entry name" value="PDEase"/>
</dbReference>
<accession>A0AA39FVS2</accession>
<evidence type="ECO:0000313" key="13">
    <source>
        <dbReference type="Proteomes" id="UP001168990"/>
    </source>
</evidence>
<dbReference type="Proteomes" id="UP001168990">
    <property type="component" value="Unassembled WGS sequence"/>
</dbReference>
<comment type="similarity">
    <text evidence="9">Belongs to the cyclic nucleotide phosphodiesterase family.</text>
</comment>
<feature type="region of interest" description="Disordered" evidence="10">
    <location>
        <begin position="1"/>
        <end position="55"/>
    </location>
</feature>
<feature type="compositionally biased region" description="Polar residues" evidence="10">
    <location>
        <begin position="30"/>
        <end position="55"/>
    </location>
</feature>
<feature type="compositionally biased region" description="Basic and acidic residues" evidence="10">
    <location>
        <begin position="1"/>
        <end position="10"/>
    </location>
</feature>
<reference evidence="12" key="1">
    <citation type="journal article" date="2023" name="bioRxiv">
        <title>Scaffold-level genome assemblies of two parasitoid biocontrol wasps reveal the parthenogenesis mechanism and an associated novel virus.</title>
        <authorList>
            <person name="Inwood S."/>
            <person name="Skelly J."/>
            <person name="Guhlin J."/>
            <person name="Harrop T."/>
            <person name="Goldson S."/>
            <person name="Dearden P."/>
        </authorList>
    </citation>
    <scope>NUCLEOTIDE SEQUENCE</scope>
    <source>
        <strain evidence="12">Irish</strain>
        <tissue evidence="12">Whole body</tissue>
    </source>
</reference>
<dbReference type="GO" id="GO:0007165">
    <property type="term" value="P:signal transduction"/>
    <property type="evidence" value="ECO:0007669"/>
    <property type="project" value="InterPro"/>
</dbReference>
<keyword evidence="2 8" id="KW-0479">Metal-binding</keyword>
<keyword evidence="4" id="KW-0114">cAMP</keyword>
<dbReference type="CDD" id="cd00077">
    <property type="entry name" value="HDc"/>
    <property type="match status" value="1"/>
</dbReference>
<feature type="binding site" evidence="7">
    <location>
        <position position="850"/>
    </location>
    <ligand>
        <name>AMP</name>
        <dbReference type="ChEBI" id="CHEBI:456215"/>
    </ligand>
</feature>
<dbReference type="GO" id="GO:0007623">
    <property type="term" value="P:circadian rhythm"/>
    <property type="evidence" value="ECO:0007669"/>
    <property type="project" value="UniProtKB-ARBA"/>
</dbReference>
<organism evidence="12 13">
    <name type="scientific">Microctonus aethiopoides</name>
    <dbReference type="NCBI Taxonomy" id="144406"/>
    <lineage>
        <taxon>Eukaryota</taxon>
        <taxon>Metazoa</taxon>
        <taxon>Ecdysozoa</taxon>
        <taxon>Arthropoda</taxon>
        <taxon>Hexapoda</taxon>
        <taxon>Insecta</taxon>
        <taxon>Pterygota</taxon>
        <taxon>Neoptera</taxon>
        <taxon>Endopterygota</taxon>
        <taxon>Hymenoptera</taxon>
        <taxon>Apocrita</taxon>
        <taxon>Ichneumonoidea</taxon>
        <taxon>Braconidae</taxon>
        <taxon>Euphorinae</taxon>
        <taxon>Microctonus</taxon>
    </lineage>
</organism>
<feature type="binding site" evidence="7">
    <location>
        <begin position="641"/>
        <end position="645"/>
    </location>
    <ligand>
        <name>AMP</name>
        <dbReference type="ChEBI" id="CHEBI:456215"/>
    </ligand>
</feature>
<dbReference type="InterPro" id="IPR023174">
    <property type="entry name" value="PDEase_CS"/>
</dbReference>
<dbReference type="GO" id="GO:0007614">
    <property type="term" value="P:short-term memory"/>
    <property type="evidence" value="ECO:0007669"/>
    <property type="project" value="UniProtKB-ARBA"/>
</dbReference>
<dbReference type="InterPro" id="IPR003607">
    <property type="entry name" value="HD/PDEase_dom"/>
</dbReference>
<feature type="binding site" evidence="8">
    <location>
        <position position="799"/>
    </location>
    <ligand>
        <name>Zn(2+)</name>
        <dbReference type="ChEBI" id="CHEBI:29105"/>
        <label>1</label>
    </ligand>
</feature>
<feature type="compositionally biased region" description="Polar residues" evidence="10">
    <location>
        <begin position="403"/>
        <end position="422"/>
    </location>
</feature>
<evidence type="ECO:0000256" key="10">
    <source>
        <dbReference type="SAM" id="MobiDB-lite"/>
    </source>
</evidence>
<dbReference type="GO" id="GO:0040040">
    <property type="term" value="P:thermosensory behavior"/>
    <property type="evidence" value="ECO:0007669"/>
    <property type="project" value="UniProtKB-ARBA"/>
</dbReference>
<proteinExistence type="inferred from homology"/>
<evidence type="ECO:0000259" key="11">
    <source>
        <dbReference type="PROSITE" id="PS51845"/>
    </source>
</evidence>
<reference evidence="12" key="2">
    <citation type="submission" date="2023-03" db="EMBL/GenBank/DDBJ databases">
        <authorList>
            <person name="Inwood S.N."/>
            <person name="Skelly J.G."/>
            <person name="Guhlin J."/>
            <person name="Harrop T.W.R."/>
            <person name="Goldson S.G."/>
            <person name="Dearden P.K."/>
        </authorList>
    </citation>
    <scope>NUCLEOTIDE SEQUENCE</scope>
    <source>
        <strain evidence="12">Irish</strain>
        <tissue evidence="12">Whole body</tissue>
    </source>
</reference>
<dbReference type="EMBL" id="JAQQBS010000001">
    <property type="protein sequence ID" value="KAK0176416.1"/>
    <property type="molecule type" value="Genomic_DNA"/>
</dbReference>
<comment type="cofactor">
    <cofactor evidence="9">
        <name>a divalent metal cation</name>
        <dbReference type="ChEBI" id="CHEBI:60240"/>
    </cofactor>
    <text evidence="9">Binds 2 divalent metal cations per subunit. Site 1 may preferentially bind zinc ions, while site 2 has a preference for magnesium and/or manganese ions.</text>
</comment>
<evidence type="ECO:0000256" key="9">
    <source>
        <dbReference type="RuleBase" id="RU363067"/>
    </source>
</evidence>
<dbReference type="FunFam" id="1.10.1300.10:FF:000001">
    <property type="entry name" value="Phosphodiesterase"/>
    <property type="match status" value="1"/>
</dbReference>
<feature type="compositionally biased region" description="Basic residues" evidence="10">
    <location>
        <begin position="158"/>
        <end position="170"/>
    </location>
</feature>
<evidence type="ECO:0000256" key="6">
    <source>
        <dbReference type="PIRSR" id="PIRSR623088-1"/>
    </source>
</evidence>
<feature type="binding site" evidence="8">
    <location>
        <position position="681"/>
    </location>
    <ligand>
        <name>Zn(2+)</name>
        <dbReference type="ChEBI" id="CHEBI:29105"/>
        <label>1</label>
    </ligand>
</feature>
<dbReference type="Pfam" id="PF18100">
    <property type="entry name" value="PDE4_UCR"/>
    <property type="match status" value="1"/>
</dbReference>
<feature type="region of interest" description="Disordered" evidence="10">
    <location>
        <begin position="154"/>
        <end position="207"/>
    </location>
</feature>
<feature type="compositionally biased region" description="Acidic residues" evidence="10">
    <location>
        <begin position="917"/>
        <end position="946"/>
    </location>
</feature>
<dbReference type="InterPro" id="IPR040844">
    <property type="entry name" value="PDE4_UCR"/>
</dbReference>
<keyword evidence="13" id="KW-1185">Reference proteome</keyword>
<dbReference type="SUPFAM" id="SSF109604">
    <property type="entry name" value="HD-domain/PDEase-like"/>
    <property type="match status" value="1"/>
</dbReference>
<feature type="region of interest" description="Disordered" evidence="10">
    <location>
        <begin position="887"/>
        <end position="946"/>
    </location>
</feature>
<comment type="function">
    <text evidence="5">Hydrolyzes the second messenger cAMP, which is a key regulator of many important physiological processes. Vital for female fertility. Required for learning/memory.</text>
</comment>
<feature type="active site" description="Proton donor" evidence="6">
    <location>
        <position position="641"/>
    </location>
</feature>
<dbReference type="EC" id="3.1.4.-" evidence="9"/>
<evidence type="ECO:0000256" key="3">
    <source>
        <dbReference type="ARBA" id="ARBA00022801"/>
    </source>
</evidence>
<dbReference type="GO" id="GO:0001661">
    <property type="term" value="P:conditioned taste aversion"/>
    <property type="evidence" value="ECO:0007669"/>
    <property type="project" value="UniProtKB-ARBA"/>
</dbReference>
<dbReference type="AlphaFoldDB" id="A0AA39FVS2"/>
<feature type="region of interest" description="Disordered" evidence="10">
    <location>
        <begin position="73"/>
        <end position="93"/>
    </location>
</feature>
<dbReference type="SMART" id="SM00471">
    <property type="entry name" value="HDc"/>
    <property type="match status" value="1"/>
</dbReference>
<dbReference type="Pfam" id="PF00233">
    <property type="entry name" value="PDEase_I"/>
    <property type="match status" value="1"/>
</dbReference>
<dbReference type="GO" id="GO:0007615">
    <property type="term" value="P:anesthesia-resistant memory"/>
    <property type="evidence" value="ECO:0007669"/>
    <property type="project" value="UniProtKB-ARBA"/>
</dbReference>
<dbReference type="GO" id="GO:0008355">
    <property type="term" value="P:olfactory learning"/>
    <property type="evidence" value="ECO:0007669"/>
    <property type="project" value="UniProtKB-ARBA"/>
</dbReference>
<dbReference type="GO" id="GO:0046958">
    <property type="term" value="P:nonassociative learning"/>
    <property type="evidence" value="ECO:0007669"/>
    <property type="project" value="UniProtKB-ARBA"/>
</dbReference>
<keyword evidence="3 9" id="KW-0378">Hydrolase</keyword>
<dbReference type="Gene3D" id="1.10.1300.10">
    <property type="entry name" value="3'5'-cyclic nucleotide phosphodiesterase, catalytic domain"/>
    <property type="match status" value="1"/>
</dbReference>
<dbReference type="GO" id="GO:0045202">
    <property type="term" value="C:synapse"/>
    <property type="evidence" value="ECO:0007669"/>
    <property type="project" value="GOC"/>
</dbReference>
<evidence type="ECO:0000256" key="4">
    <source>
        <dbReference type="ARBA" id="ARBA00023149"/>
    </source>
</evidence>
<name>A0AA39FVS2_9HYME</name>
<evidence type="ECO:0000256" key="2">
    <source>
        <dbReference type="ARBA" id="ARBA00022723"/>
    </source>
</evidence>
<dbReference type="PROSITE" id="PS51845">
    <property type="entry name" value="PDEASE_I_2"/>
    <property type="match status" value="1"/>
</dbReference>
<feature type="compositionally biased region" description="Low complexity" evidence="10">
    <location>
        <begin position="171"/>
        <end position="186"/>
    </location>
</feature>
<dbReference type="GO" id="GO:0007619">
    <property type="term" value="P:courtship behavior"/>
    <property type="evidence" value="ECO:0007669"/>
    <property type="project" value="UniProtKB-ARBA"/>
</dbReference>
<evidence type="ECO:0000256" key="7">
    <source>
        <dbReference type="PIRSR" id="PIRSR623088-2"/>
    </source>
</evidence>
<feature type="binding site" evidence="8">
    <location>
        <position position="682"/>
    </location>
    <ligand>
        <name>Zn(2+)</name>
        <dbReference type="ChEBI" id="CHEBI:29105"/>
        <label>1</label>
    </ligand>
</feature>
<dbReference type="PANTHER" id="PTHR11347">
    <property type="entry name" value="CYCLIC NUCLEOTIDE PHOSPHODIESTERASE"/>
    <property type="match status" value="1"/>
</dbReference>
<dbReference type="GO" id="GO:0046872">
    <property type="term" value="F:metal ion binding"/>
    <property type="evidence" value="ECO:0007669"/>
    <property type="project" value="UniProtKB-KW"/>
</dbReference>
<evidence type="ECO:0000313" key="12">
    <source>
        <dbReference type="EMBL" id="KAK0176416.1"/>
    </source>
</evidence>
<gene>
    <name evidence="12" type="ORF">PV328_000553</name>
</gene>
<evidence type="ECO:0000256" key="8">
    <source>
        <dbReference type="PIRSR" id="PIRSR623088-3"/>
    </source>
</evidence>
<feature type="binding site" evidence="7">
    <location>
        <position position="682"/>
    </location>
    <ligand>
        <name>AMP</name>
        <dbReference type="ChEBI" id="CHEBI:456215"/>
    </ligand>
</feature>
<evidence type="ECO:0000256" key="5">
    <source>
        <dbReference type="ARBA" id="ARBA00053071"/>
    </source>
</evidence>
<dbReference type="GO" id="GO:0007268">
    <property type="term" value="P:chemical synaptic transmission"/>
    <property type="evidence" value="ECO:0007669"/>
    <property type="project" value="UniProtKB-ARBA"/>
</dbReference>
<dbReference type="GO" id="GO:0004114">
    <property type="term" value="F:3',5'-cyclic-nucleotide phosphodiesterase activity"/>
    <property type="evidence" value="ECO:0007669"/>
    <property type="project" value="InterPro"/>
</dbReference>
<dbReference type="InterPro" id="IPR002073">
    <property type="entry name" value="PDEase_catalytic_dom"/>
</dbReference>
<feature type="binding site" evidence="7">
    <location>
        <position position="799"/>
    </location>
    <ligand>
        <name>AMP</name>
        <dbReference type="ChEBI" id="CHEBI:456215"/>
    </ligand>
</feature>
<feature type="region of interest" description="Disordered" evidence="10">
    <location>
        <begin position="403"/>
        <end position="430"/>
    </location>
</feature>
<dbReference type="InterPro" id="IPR036971">
    <property type="entry name" value="PDEase_catalytic_dom_sf"/>
</dbReference>